<dbReference type="InterPro" id="IPR057326">
    <property type="entry name" value="KR_dom"/>
</dbReference>
<keyword evidence="5" id="KW-0456">Lyase</keyword>
<dbReference type="Gene3D" id="1.10.287.4290">
    <property type="match status" value="2"/>
</dbReference>
<dbReference type="FunFam" id="3.40.50.720:FF:000410">
    <property type="entry name" value="Peroxisomal multifunctional beta-oxidation protein"/>
    <property type="match status" value="1"/>
</dbReference>
<dbReference type="InterPro" id="IPR036291">
    <property type="entry name" value="NAD(P)-bd_dom_sf"/>
</dbReference>
<dbReference type="InterPro" id="IPR029069">
    <property type="entry name" value="HotDog_dom_sf"/>
</dbReference>
<name>A0A1U7LQL3_NEOID</name>
<comment type="similarity">
    <text evidence="1">Belongs to the short-chain dehydrogenases/reductases (SDR) family.</text>
</comment>
<dbReference type="InterPro" id="IPR002347">
    <property type="entry name" value="SDR_fam"/>
</dbReference>
<evidence type="ECO:0000256" key="5">
    <source>
        <dbReference type="ARBA" id="ARBA00023239"/>
    </source>
</evidence>
<dbReference type="STRING" id="1198029.A0A1U7LQL3"/>
<dbReference type="SUPFAM" id="SSF54637">
    <property type="entry name" value="Thioesterase/thiol ester dehydrase-isomerase"/>
    <property type="match status" value="1"/>
</dbReference>
<proteinExistence type="inferred from homology"/>
<comment type="caution">
    <text evidence="7">The sequence shown here is derived from an EMBL/GenBank/DDBJ whole genome shotgun (WGS) entry which is preliminary data.</text>
</comment>
<dbReference type="InterPro" id="IPR051687">
    <property type="entry name" value="Peroxisomal_Beta-Oxidation"/>
</dbReference>
<evidence type="ECO:0000259" key="6">
    <source>
        <dbReference type="SMART" id="SM00822"/>
    </source>
</evidence>
<dbReference type="GO" id="GO:0016829">
    <property type="term" value="F:lyase activity"/>
    <property type="evidence" value="ECO:0007669"/>
    <property type="project" value="UniProtKB-KW"/>
</dbReference>
<organism evidence="7 8">
    <name type="scientific">Neolecta irregularis (strain DAH-3)</name>
    <dbReference type="NCBI Taxonomy" id="1198029"/>
    <lineage>
        <taxon>Eukaryota</taxon>
        <taxon>Fungi</taxon>
        <taxon>Dikarya</taxon>
        <taxon>Ascomycota</taxon>
        <taxon>Taphrinomycotina</taxon>
        <taxon>Neolectales</taxon>
        <taxon>Neolectaceae</taxon>
        <taxon>Neolecta</taxon>
    </lineage>
</organism>
<evidence type="ECO:0000256" key="1">
    <source>
        <dbReference type="ARBA" id="ARBA00006484"/>
    </source>
</evidence>
<dbReference type="GO" id="GO:0016853">
    <property type="term" value="F:isomerase activity"/>
    <property type="evidence" value="ECO:0007669"/>
    <property type="project" value="UniProtKB-KW"/>
</dbReference>
<dbReference type="SUPFAM" id="SSF51735">
    <property type="entry name" value="NAD(P)-binding Rossmann-fold domains"/>
    <property type="match status" value="2"/>
</dbReference>
<dbReference type="PANTHER" id="PTHR45024">
    <property type="entry name" value="DEHYDROGENASES, SHORT CHAIN"/>
    <property type="match status" value="1"/>
</dbReference>
<dbReference type="EMBL" id="LXFE01000542">
    <property type="protein sequence ID" value="OLL24955.1"/>
    <property type="molecule type" value="Genomic_DNA"/>
</dbReference>
<dbReference type="CDD" id="cd05353">
    <property type="entry name" value="hydroxyacyl-CoA-like_DH_SDR_c-like"/>
    <property type="match status" value="2"/>
</dbReference>
<dbReference type="PRINTS" id="PR00080">
    <property type="entry name" value="SDRFAMILY"/>
</dbReference>
<dbReference type="Proteomes" id="UP000186594">
    <property type="component" value="Unassembled WGS sequence"/>
</dbReference>
<dbReference type="GO" id="GO:0016491">
    <property type="term" value="F:oxidoreductase activity"/>
    <property type="evidence" value="ECO:0007669"/>
    <property type="project" value="UniProtKB-KW"/>
</dbReference>
<dbReference type="InterPro" id="IPR020904">
    <property type="entry name" value="Sc_DH/Rdtase_CS"/>
</dbReference>
<dbReference type="OrthoDB" id="3592703at2759"/>
<keyword evidence="2" id="KW-0521">NADP</keyword>
<dbReference type="Pfam" id="PF00106">
    <property type="entry name" value="adh_short"/>
    <property type="match status" value="2"/>
</dbReference>
<dbReference type="AlphaFoldDB" id="A0A1U7LQL3"/>
<dbReference type="Gene3D" id="3.40.50.720">
    <property type="entry name" value="NAD(P)-binding Rossmann-like Domain"/>
    <property type="match status" value="2"/>
</dbReference>
<dbReference type="Pfam" id="PF22622">
    <property type="entry name" value="MFE-2_hydrat-2_N"/>
    <property type="match status" value="1"/>
</dbReference>
<sequence>MSELRFDNKTVIITGAGGGLGRAYAVFFGSRGANVVVNDLGVSASGEGNNTKAADVVVDEIKKAGGRAVANYDSVEDGDKIVETAVKAFGTVHILINNAGILRDVSFKNMKDQDWDLIVQVHIRGSYKVNSLNPAASHPISVHELAGLYFGSRTGIYGSFGQVNYSTAKMSMVSFSNSLAKEGTKYNIISNTIVPIAASRMTETVMPPEILKNLKPEWVVPLVVLLTHENNKESGGVYELGAGFYSKLRYQRSAGALFKTDDSLTSSAILKQFSKVTDFSDPTYPTAVTDVDWVSMLEASKHLPKNEQGNNLNFSGKTVLVTGAGGGLGKAYALLFAKMGANVVVNDVMNPDGTVKEIKAAGGNAVGDKNSVEDGEAVIKTCLDAFGAIHVIINNAGILRDKSFNAITDQQWDDVLKVHLRGAYKVTRAAWPHFLRQKYGRVLNTSSAVGLYGNFGQTNYACAKSGLIGFTKALAREGAKYNILVNVIAPNAGTNMTATVWSEEMVQAFKPAYVAPLVCLLGHEMCPSTGNIFEVGGGWVARVRWQRSAGYGFPIDKTLHPEEVRAKWKEIVTFDNRATYPDSPQDSFSAILENVNNISGNTSTSGVEDVISKARKVKYDSIEYSYNDRDVILYNIGIGAKRTDLKWVFEGADQFEALPTFGVIPQFPSMVATPYDDFLQNFSPVSPNMHKQCQL</sequence>
<dbReference type="SMART" id="SM00822">
    <property type="entry name" value="PKS_KR"/>
    <property type="match status" value="1"/>
</dbReference>
<dbReference type="OMA" id="GKTRWQR"/>
<accession>A0A1U7LQL3</accession>
<dbReference type="Gene3D" id="3.10.129.10">
    <property type="entry name" value="Hotdog Thioesterase"/>
    <property type="match status" value="1"/>
</dbReference>
<dbReference type="InterPro" id="IPR054357">
    <property type="entry name" value="MFE-2_N"/>
</dbReference>
<evidence type="ECO:0000313" key="8">
    <source>
        <dbReference type="Proteomes" id="UP000186594"/>
    </source>
</evidence>
<evidence type="ECO:0000256" key="4">
    <source>
        <dbReference type="ARBA" id="ARBA00023235"/>
    </source>
</evidence>
<gene>
    <name evidence="7" type="ORF">NEOLI_002771</name>
</gene>
<evidence type="ECO:0000313" key="7">
    <source>
        <dbReference type="EMBL" id="OLL24955.1"/>
    </source>
</evidence>
<evidence type="ECO:0000256" key="2">
    <source>
        <dbReference type="ARBA" id="ARBA00022857"/>
    </source>
</evidence>
<dbReference type="PRINTS" id="PR00081">
    <property type="entry name" value="GDHRDH"/>
</dbReference>
<keyword evidence="3" id="KW-0560">Oxidoreductase</keyword>
<protein>
    <submittedName>
        <fullName evidence="7">Peroxisomal hydratase-dehydrogenase-epimerase</fullName>
    </submittedName>
</protein>
<keyword evidence="4" id="KW-0413">Isomerase</keyword>
<feature type="domain" description="Ketoreductase" evidence="6">
    <location>
        <begin position="317"/>
        <end position="495"/>
    </location>
</feature>
<dbReference type="PANTHER" id="PTHR45024:SF2">
    <property type="entry name" value="SCP2 DOMAIN-CONTAINING PROTEIN"/>
    <property type="match status" value="1"/>
</dbReference>
<reference evidence="7 8" key="1">
    <citation type="submission" date="2016-04" db="EMBL/GenBank/DDBJ databases">
        <title>Evolutionary innovation and constraint leading to complex multicellularity in the Ascomycota.</title>
        <authorList>
            <person name="Cisse O."/>
            <person name="Nguyen A."/>
            <person name="Hewitt D.A."/>
            <person name="Jedd G."/>
            <person name="Stajich J.E."/>
        </authorList>
    </citation>
    <scope>NUCLEOTIDE SEQUENCE [LARGE SCALE GENOMIC DNA]</scope>
    <source>
        <strain evidence="7 8">DAH-3</strain>
    </source>
</reference>
<dbReference type="PROSITE" id="PS00061">
    <property type="entry name" value="ADH_SHORT"/>
    <property type="match status" value="2"/>
</dbReference>
<evidence type="ECO:0000256" key="3">
    <source>
        <dbReference type="ARBA" id="ARBA00023002"/>
    </source>
</evidence>
<keyword evidence="8" id="KW-1185">Reference proteome</keyword>